<dbReference type="EMBL" id="JALBCA010000095">
    <property type="protein sequence ID" value="KAI2383252.1"/>
    <property type="molecule type" value="Genomic_DNA"/>
</dbReference>
<organism evidence="1">
    <name type="scientific">Ophidiomyces ophidiicola</name>
    <dbReference type="NCBI Taxonomy" id="1387563"/>
    <lineage>
        <taxon>Eukaryota</taxon>
        <taxon>Fungi</taxon>
        <taxon>Dikarya</taxon>
        <taxon>Ascomycota</taxon>
        <taxon>Pezizomycotina</taxon>
        <taxon>Eurotiomycetes</taxon>
        <taxon>Eurotiomycetidae</taxon>
        <taxon>Onygenales</taxon>
        <taxon>Onygenaceae</taxon>
        <taxon>Ophidiomyces</taxon>
    </lineage>
</organism>
<accession>A0ACB8UR80</accession>
<comment type="caution">
    <text evidence="1">The sequence shown here is derived from an EMBL/GenBank/DDBJ whole genome shotgun (WGS) entry which is preliminary data.</text>
</comment>
<protein>
    <submittedName>
        <fullName evidence="1">Uncharacterized protein</fullName>
    </submittedName>
</protein>
<evidence type="ECO:0000313" key="1">
    <source>
        <dbReference type="EMBL" id="KAI2383252.1"/>
    </source>
</evidence>
<proteinExistence type="predicted"/>
<gene>
    <name evidence="1" type="ORF">LOY88_005422</name>
</gene>
<name>A0ACB8UR80_9EURO</name>
<sequence length="935" mass="101565">MSAVEKLGGMRGLDMNSAEEAIVKNTREVTKGLIIGGMELSEIDGWHRMGPIFSAMMLSGVKAAEVALEVFDQRKKECAVHNGFTADDFIAEVKSKEKLSLTRRFEYTSSIYRGLSFVLDDKKNVEAAVAKISAMPAVKNIFPIHADTVTAPPNLEPRRFVPHGRSKRSSEASPEQYVEEPWHKITGVDRLRKLGYTGKGITVAVLDGGVDYKHPALGGCFGKGCLISFGRDYIYNQTTPLESTGYHGTHVTGIIAAQKNPFNFTGIAPGVTLGHYRILTERPEPPHFLGDVVVHALLDAFEHGVNIITASIGAVSGWSYGPVALLVERLTEKGVVCLFAAGNNGVNGAYLTNHNLGGLDSIGVGSVHNTEIPALLATGFYTTSDGKKGEFGWNRRADFRNGTYGLTMIGPDACNPLPSNISLSGKTVLIARSKCNIQEQIINLSARKAENVIVYNNDDNVEITVRDLEDSGNDISRPANSTIHGIAFLPKSFGDALKSVLATGPVNITMTSWSSSPPLFHVQRHPPYPRAVTYSSQWGPSNSLRFLPTVLAPGEYIFSTVPRKIGGYRTDSGTSMATPYLAGIVALLMEARGTLSPAAINSLLSTTSHQLPHFDGDNIQPYLSPAIKQGSGLVDAYRALNTMTIIKPYNIHFNDTKHMPKYVSLSILNTGTSPITYKIGHVPTQTVYSLNDNSSTPPNVPDIQMVPVFATLTFSHSTVTVSPGQNVTIKVSAKLPEGLEKSRIPLYSGYVTLNSTEGPLVVPYLGAAGVMRDAPVLDSTHPKRNYLHTGATGPPVKEGQVFYLSPSNTPDGDTDICPTFAWWMSMGTPLFDFKVVLASNHTASANDSTSGVIGSVEHFPQRFQERNFLDTLSSHFNGRLNNGKRVPEGLYFLRARALRINGDEKDANDWDIIETPRFEIRYRLQGNNTSPARSP</sequence>
<reference evidence="1" key="1">
    <citation type="journal article" date="2022" name="bioRxiv">
        <title>Population genetic analysis of Ophidiomyces ophidiicola, the causative agent of snake fungal disease, indicates recent introductions to the USA.</title>
        <authorList>
            <person name="Ladner J.T."/>
            <person name="Palmer J.M."/>
            <person name="Ettinger C.L."/>
            <person name="Stajich J.E."/>
            <person name="Farrell T.M."/>
            <person name="Glorioso B.M."/>
            <person name="Lawson B."/>
            <person name="Price S.J."/>
            <person name="Stengle A.G."/>
            <person name="Grear D.A."/>
            <person name="Lorch J.M."/>
        </authorList>
    </citation>
    <scope>NUCLEOTIDE SEQUENCE</scope>
    <source>
        <strain evidence="1">NWHC 24266-5</strain>
    </source>
</reference>